<proteinExistence type="predicted"/>
<evidence type="ECO:0000313" key="2">
    <source>
        <dbReference type="Proteomes" id="UP001253848"/>
    </source>
</evidence>
<evidence type="ECO:0008006" key="3">
    <source>
        <dbReference type="Google" id="ProtNLM"/>
    </source>
</evidence>
<dbReference type="RefSeq" id="WP_311501087.1">
    <property type="nucleotide sequence ID" value="NZ_JAVRHN010000014.1"/>
</dbReference>
<comment type="caution">
    <text evidence="1">The sequence shown here is derived from an EMBL/GenBank/DDBJ whole genome shotgun (WGS) entry which is preliminary data.</text>
</comment>
<gene>
    <name evidence="1" type="ORF">RM541_15740</name>
</gene>
<organism evidence="1 2">
    <name type="scientific">Autumnicola psychrophila</name>
    <dbReference type="NCBI Taxonomy" id="3075592"/>
    <lineage>
        <taxon>Bacteria</taxon>
        <taxon>Pseudomonadati</taxon>
        <taxon>Bacteroidota</taxon>
        <taxon>Flavobacteriia</taxon>
        <taxon>Flavobacteriales</taxon>
        <taxon>Flavobacteriaceae</taxon>
        <taxon>Autumnicola</taxon>
    </lineage>
</organism>
<keyword evidence="2" id="KW-1185">Reference proteome</keyword>
<dbReference type="EMBL" id="JAVRHN010000014">
    <property type="protein sequence ID" value="MDT0687818.1"/>
    <property type="molecule type" value="Genomic_DNA"/>
</dbReference>
<evidence type="ECO:0000313" key="1">
    <source>
        <dbReference type="EMBL" id="MDT0687818.1"/>
    </source>
</evidence>
<protein>
    <recommendedName>
        <fullName evidence="3">Fatty acid desaturase domain-containing protein</fullName>
    </recommendedName>
</protein>
<accession>A0ABU3DVQ6</accession>
<dbReference type="Proteomes" id="UP001253848">
    <property type="component" value="Unassembled WGS sequence"/>
</dbReference>
<reference evidence="1 2" key="1">
    <citation type="submission" date="2023-09" db="EMBL/GenBank/DDBJ databases">
        <authorList>
            <person name="Rey-Velasco X."/>
        </authorList>
    </citation>
    <scope>NUCLEOTIDE SEQUENCE [LARGE SCALE GENOMIC DNA]</scope>
    <source>
        <strain evidence="1 2">F225</strain>
    </source>
</reference>
<name>A0ABU3DVQ6_9FLAO</name>
<sequence length="81" mass="9557">MIGHLPIGEPHEVNNLTHGFLSSGWNRSCQDKYKHHLQHHLWIVAGWPIFTISFDQWLNVELFNHSTDDFNRVIPRESILQ</sequence>